<name>A0A0F9Q544_9ZZZZ</name>
<organism evidence="1">
    <name type="scientific">marine sediment metagenome</name>
    <dbReference type="NCBI Taxonomy" id="412755"/>
    <lineage>
        <taxon>unclassified sequences</taxon>
        <taxon>metagenomes</taxon>
        <taxon>ecological metagenomes</taxon>
    </lineage>
</organism>
<accession>A0A0F9Q544</accession>
<sequence length="190" mass="21933">MGYLNNSAYEQLNKRNEIKRTADLKKAISDILQNETLEIAINEIANGKLELDLRRDGKPVILGQFNAFAIYIDGTNRFRQQIITCYNVNMLDSIMKTWANNSVFNKRKQEAQVLSPQLLYKSINKAIYKKMAETDPIVVQDVSLHKLKTIKDLKTYMEKLLKNCNTDRLRSSFEKLLVDDKLLGFLKGVE</sequence>
<feature type="non-terminal residue" evidence="1">
    <location>
        <position position="190"/>
    </location>
</feature>
<gene>
    <name evidence="1" type="ORF">LCGC14_1057430</name>
</gene>
<comment type="caution">
    <text evidence="1">The sequence shown here is derived from an EMBL/GenBank/DDBJ whole genome shotgun (WGS) entry which is preliminary data.</text>
</comment>
<proteinExistence type="predicted"/>
<evidence type="ECO:0000313" key="1">
    <source>
        <dbReference type="EMBL" id="KKN08356.1"/>
    </source>
</evidence>
<protein>
    <submittedName>
        <fullName evidence="1">Uncharacterized protein</fullName>
    </submittedName>
</protein>
<dbReference type="AlphaFoldDB" id="A0A0F9Q544"/>
<reference evidence="1" key="1">
    <citation type="journal article" date="2015" name="Nature">
        <title>Complex archaea that bridge the gap between prokaryotes and eukaryotes.</title>
        <authorList>
            <person name="Spang A."/>
            <person name="Saw J.H."/>
            <person name="Jorgensen S.L."/>
            <person name="Zaremba-Niedzwiedzka K."/>
            <person name="Martijn J."/>
            <person name="Lind A.E."/>
            <person name="van Eijk R."/>
            <person name="Schleper C."/>
            <person name="Guy L."/>
            <person name="Ettema T.J."/>
        </authorList>
    </citation>
    <scope>NUCLEOTIDE SEQUENCE</scope>
</reference>
<dbReference type="EMBL" id="LAZR01004466">
    <property type="protein sequence ID" value="KKN08356.1"/>
    <property type="molecule type" value="Genomic_DNA"/>
</dbReference>